<comment type="caution">
    <text evidence="1">The sequence shown here is derived from an EMBL/GenBank/DDBJ whole genome shotgun (WGS) entry which is preliminary data.</text>
</comment>
<gene>
    <name evidence="1" type="ORF">MNOR_LOCUS11686</name>
</gene>
<dbReference type="AlphaFoldDB" id="A0AAV2QFZ7"/>
<sequence length="141" mass="15634">MANLLASPSGFAITQTTFESYSSWCLSMLLSLCAGRCIGTDGLCCGVLRCTRAKSTKEPGEYIRSVLVEQQQRAYWKQGCYAVFRCISYSDSTPPYWHHVTAVLTPSQPLSTLPPPIPTIQPIQPYSRPPTCPPRTMTMHT</sequence>
<proteinExistence type="predicted"/>
<evidence type="ECO:0000313" key="2">
    <source>
        <dbReference type="Proteomes" id="UP001497623"/>
    </source>
</evidence>
<keyword evidence="2" id="KW-1185">Reference proteome</keyword>
<accession>A0AAV2QFZ7</accession>
<reference evidence="1 2" key="1">
    <citation type="submission" date="2024-05" db="EMBL/GenBank/DDBJ databases">
        <authorList>
            <person name="Wallberg A."/>
        </authorList>
    </citation>
    <scope>NUCLEOTIDE SEQUENCE [LARGE SCALE GENOMIC DNA]</scope>
</reference>
<dbReference type="EMBL" id="CAXKWB010006204">
    <property type="protein sequence ID" value="CAL4082044.1"/>
    <property type="molecule type" value="Genomic_DNA"/>
</dbReference>
<name>A0AAV2QFZ7_MEGNR</name>
<organism evidence="1 2">
    <name type="scientific">Meganyctiphanes norvegica</name>
    <name type="common">Northern krill</name>
    <name type="synonym">Thysanopoda norvegica</name>
    <dbReference type="NCBI Taxonomy" id="48144"/>
    <lineage>
        <taxon>Eukaryota</taxon>
        <taxon>Metazoa</taxon>
        <taxon>Ecdysozoa</taxon>
        <taxon>Arthropoda</taxon>
        <taxon>Crustacea</taxon>
        <taxon>Multicrustacea</taxon>
        <taxon>Malacostraca</taxon>
        <taxon>Eumalacostraca</taxon>
        <taxon>Eucarida</taxon>
        <taxon>Euphausiacea</taxon>
        <taxon>Euphausiidae</taxon>
        <taxon>Meganyctiphanes</taxon>
    </lineage>
</organism>
<feature type="non-terminal residue" evidence="1">
    <location>
        <position position="141"/>
    </location>
</feature>
<protein>
    <submittedName>
        <fullName evidence="1">Uncharacterized protein</fullName>
    </submittedName>
</protein>
<evidence type="ECO:0000313" key="1">
    <source>
        <dbReference type="EMBL" id="CAL4082044.1"/>
    </source>
</evidence>
<dbReference type="Proteomes" id="UP001497623">
    <property type="component" value="Unassembled WGS sequence"/>
</dbReference>